<feature type="domain" description="Transglycosylase SLT" evidence="3">
    <location>
        <begin position="365"/>
        <end position="477"/>
    </location>
</feature>
<evidence type="ECO:0000256" key="2">
    <source>
        <dbReference type="ARBA" id="ARBA00022729"/>
    </source>
</evidence>
<dbReference type="KEGG" id="mars:A8C75_13005"/>
<accession>A0A1A9F4Y0</accession>
<name>A0A1A9F4Y0_9GAMM</name>
<evidence type="ECO:0000256" key="1">
    <source>
        <dbReference type="ARBA" id="ARBA00007734"/>
    </source>
</evidence>
<keyword evidence="6" id="KW-1185">Reference proteome</keyword>
<evidence type="ECO:0008006" key="7">
    <source>
        <dbReference type="Google" id="ProtNLM"/>
    </source>
</evidence>
<evidence type="ECO:0000313" key="5">
    <source>
        <dbReference type="EMBL" id="ANG65255.1"/>
    </source>
</evidence>
<dbReference type="InterPro" id="IPR012289">
    <property type="entry name" value="Lytic_TGlycosylase_superhlx_L"/>
</dbReference>
<proteinExistence type="inferred from homology"/>
<dbReference type="Gene3D" id="1.25.20.10">
    <property type="entry name" value="Bacterial muramidases"/>
    <property type="match status" value="1"/>
</dbReference>
<dbReference type="InterPro" id="IPR000189">
    <property type="entry name" value="Transglyc_AS"/>
</dbReference>
<dbReference type="PANTHER" id="PTHR37423">
    <property type="entry name" value="SOLUBLE LYTIC MUREIN TRANSGLYCOSYLASE-RELATED"/>
    <property type="match status" value="1"/>
</dbReference>
<dbReference type="PANTHER" id="PTHR37423:SF5">
    <property type="entry name" value="SOLUBLE LYTIC MUREIN TRANSGLYCOSYLASE"/>
    <property type="match status" value="1"/>
</dbReference>
<dbReference type="GO" id="GO:0004553">
    <property type="term" value="F:hydrolase activity, hydrolyzing O-glycosyl compounds"/>
    <property type="evidence" value="ECO:0007669"/>
    <property type="project" value="InterPro"/>
</dbReference>
<dbReference type="Pfam" id="PF14718">
    <property type="entry name" value="SLT_L"/>
    <property type="match status" value="1"/>
</dbReference>
<dbReference type="STRING" id="1821621.A8C75_13005"/>
<comment type="similarity">
    <text evidence="1">Belongs to the transglycosylase Slt family.</text>
</comment>
<dbReference type="Gene3D" id="1.10.530.10">
    <property type="match status" value="1"/>
</dbReference>
<dbReference type="EMBL" id="CP015839">
    <property type="protein sequence ID" value="ANG65255.1"/>
    <property type="molecule type" value="Genomic_DNA"/>
</dbReference>
<dbReference type="CDD" id="cd13401">
    <property type="entry name" value="Slt70-like"/>
    <property type="match status" value="1"/>
</dbReference>
<dbReference type="AlphaFoldDB" id="A0A1A9F4Y0"/>
<organism evidence="5 6">
    <name type="scientific">Marinobacterium aestuarii</name>
    <dbReference type="NCBI Taxonomy" id="1821621"/>
    <lineage>
        <taxon>Bacteria</taxon>
        <taxon>Pseudomonadati</taxon>
        <taxon>Pseudomonadota</taxon>
        <taxon>Gammaproteobacteria</taxon>
        <taxon>Oceanospirillales</taxon>
        <taxon>Oceanospirillaceae</taxon>
        <taxon>Marinobacterium</taxon>
    </lineage>
</organism>
<protein>
    <recommendedName>
        <fullName evidence="7">Lytic transglycosylase</fullName>
    </recommendedName>
</protein>
<dbReference type="PROSITE" id="PS00922">
    <property type="entry name" value="TRANSGLYCOSYLASE"/>
    <property type="match status" value="1"/>
</dbReference>
<dbReference type="GO" id="GO:0042597">
    <property type="term" value="C:periplasmic space"/>
    <property type="evidence" value="ECO:0007669"/>
    <property type="project" value="InterPro"/>
</dbReference>
<keyword evidence="2" id="KW-0732">Signal</keyword>
<evidence type="ECO:0000313" key="6">
    <source>
        <dbReference type="Proteomes" id="UP000078070"/>
    </source>
</evidence>
<dbReference type="GO" id="GO:0008933">
    <property type="term" value="F:peptidoglycan lytic transglycosylase activity"/>
    <property type="evidence" value="ECO:0007669"/>
    <property type="project" value="InterPro"/>
</dbReference>
<dbReference type="SUPFAM" id="SSF53955">
    <property type="entry name" value="Lysozyme-like"/>
    <property type="match status" value="1"/>
</dbReference>
<reference evidence="5 6" key="2">
    <citation type="journal article" date="2018" name="Int. J. Syst. Evol. Microbiol.">
        <title>Marinobacterium aestuarii sp. nov., a benzene-degrading marine bacterium isolated from estuary sediment.</title>
        <authorList>
            <person name="Bae S.S."/>
            <person name="Jung J."/>
            <person name="Chung D."/>
            <person name="Baek K."/>
        </authorList>
    </citation>
    <scope>NUCLEOTIDE SEQUENCE [LARGE SCALE GENOMIC DNA]</scope>
    <source>
        <strain evidence="5 6">ST58-10</strain>
    </source>
</reference>
<dbReference type="InterPro" id="IPR037061">
    <property type="entry name" value="Lytic_TGlycoase_superhlx_L_sf"/>
</dbReference>
<dbReference type="InterPro" id="IPR023346">
    <property type="entry name" value="Lysozyme-like_dom_sf"/>
</dbReference>
<sequence>MAQNPISGTKYQCLELIARLNTGDTATAYASAAELWDVGSSQPNSCDPLFDSWIKAGNLNSDIALSRLSKAIEAGNTSLAKYVQRYLTQPEHKSVSDLFLKVSADPAILKDRSLLNSANPLHGRIAAYGIRQLARKDLEQSFALWLRDRDRLKVDPQRRATLDSYFGVRMGKNFLPDYETLMGRLDPDFQHQEVTEWRIRNALTRLDWNRVQQLIKRLPAELQANERWLYWNSVAIDRTGKGNNSPDSLSRLIGSRNFYSFLAAEMHDRPYNLEDEPAGFDSAQLDRLEQSPAFKRMRELLYLDETYQARSEWNHAQTRLSDADRHAAAHVASRWGWHDQSIRGAISSNRWNDLSIRFPHPYKALFKQYAAERGINRTWALSIARQESAFQASVQSSAGARGLMQLMPNTAAQVAKRYTVPYRNSADLNTPATNISLGTAYLSQMLERFNGNRVFATAAYNAGPHRVSRWLEERGNLPLDIWIETIPFDETRNYVQNVLAFGVIYDVRDQQPTRMLSPAESALLALYQSGSAKKL</sequence>
<evidence type="ECO:0000259" key="4">
    <source>
        <dbReference type="Pfam" id="PF14718"/>
    </source>
</evidence>
<reference evidence="6" key="1">
    <citation type="submission" date="2016-05" db="EMBL/GenBank/DDBJ databases">
        <authorList>
            <person name="Baek K."/>
            <person name="Yang S.-J."/>
        </authorList>
    </citation>
    <scope>NUCLEOTIDE SEQUENCE [LARGE SCALE GENOMIC DNA]</scope>
    <source>
        <strain evidence="6">ST58-10</strain>
    </source>
</reference>
<dbReference type="InterPro" id="IPR008258">
    <property type="entry name" value="Transglycosylase_SLT_dom_1"/>
</dbReference>
<dbReference type="GO" id="GO:0016020">
    <property type="term" value="C:membrane"/>
    <property type="evidence" value="ECO:0007669"/>
    <property type="project" value="InterPro"/>
</dbReference>
<dbReference type="InterPro" id="IPR008939">
    <property type="entry name" value="Lytic_TGlycosylase_superhlx_U"/>
</dbReference>
<dbReference type="Gene3D" id="1.10.1240.20">
    <property type="entry name" value="Lytic transglycosylase, superhelical linker domain"/>
    <property type="match status" value="1"/>
</dbReference>
<evidence type="ECO:0000259" key="3">
    <source>
        <dbReference type="Pfam" id="PF01464"/>
    </source>
</evidence>
<dbReference type="Proteomes" id="UP000078070">
    <property type="component" value="Chromosome"/>
</dbReference>
<feature type="domain" description="Lytic transglycosylase superhelical linker" evidence="4">
    <location>
        <begin position="288"/>
        <end position="354"/>
    </location>
</feature>
<gene>
    <name evidence="5" type="ORF">A8C75_13005</name>
</gene>
<dbReference type="GO" id="GO:0000270">
    <property type="term" value="P:peptidoglycan metabolic process"/>
    <property type="evidence" value="ECO:0007669"/>
    <property type="project" value="InterPro"/>
</dbReference>
<dbReference type="SUPFAM" id="SSF48435">
    <property type="entry name" value="Bacterial muramidases"/>
    <property type="match status" value="1"/>
</dbReference>
<dbReference type="Pfam" id="PF01464">
    <property type="entry name" value="SLT"/>
    <property type="match status" value="1"/>
</dbReference>